<dbReference type="Gene3D" id="3.40.50.1820">
    <property type="entry name" value="alpha/beta hydrolase"/>
    <property type="match status" value="1"/>
</dbReference>
<dbReference type="GeneID" id="25312408"/>
<feature type="domain" description="AAA+ ATPase" evidence="2">
    <location>
        <begin position="336"/>
        <end position="494"/>
    </location>
</feature>
<dbReference type="Gene3D" id="3.40.50.300">
    <property type="entry name" value="P-loop containing nucleotide triphosphate hydrolases"/>
    <property type="match status" value="1"/>
</dbReference>
<dbReference type="InterPro" id="IPR003593">
    <property type="entry name" value="AAA+_ATPase"/>
</dbReference>
<dbReference type="SUPFAM" id="SSF53474">
    <property type="entry name" value="alpha/beta-Hydrolases"/>
    <property type="match status" value="1"/>
</dbReference>
<dbReference type="SMART" id="SM00382">
    <property type="entry name" value="AAA"/>
    <property type="match status" value="1"/>
</dbReference>
<dbReference type="SUPFAM" id="SSF52540">
    <property type="entry name" value="P-loop containing nucleoside triphosphate hydrolases"/>
    <property type="match status" value="1"/>
</dbReference>
<evidence type="ECO:0000313" key="3">
    <source>
        <dbReference type="EMBL" id="KKA25624.1"/>
    </source>
</evidence>
<dbReference type="InterPro" id="IPR027417">
    <property type="entry name" value="P-loop_NTPase"/>
</dbReference>
<dbReference type="AlphaFoldDB" id="A0A0F4Z531"/>
<dbReference type="EMBL" id="LASV01000016">
    <property type="protein sequence ID" value="KKA25624.1"/>
    <property type="molecule type" value="Genomic_DNA"/>
</dbReference>
<dbReference type="PANTHER" id="PTHR46082">
    <property type="entry name" value="ATP/GTP-BINDING PROTEIN-RELATED"/>
    <property type="match status" value="1"/>
</dbReference>
<gene>
    <name evidence="3" type="ORF">T310_0353</name>
</gene>
<evidence type="ECO:0000259" key="2">
    <source>
        <dbReference type="SMART" id="SM00382"/>
    </source>
</evidence>
<dbReference type="Pfam" id="PF04419">
    <property type="entry name" value="SERF-like_N"/>
    <property type="match status" value="1"/>
</dbReference>
<dbReference type="InterPro" id="IPR007513">
    <property type="entry name" value="SERF-like_N"/>
</dbReference>
<dbReference type="Gene3D" id="1.25.40.10">
    <property type="entry name" value="Tetratricopeptide repeat domain"/>
    <property type="match status" value="2"/>
</dbReference>
<sequence length="1139" mass="128208">MSTDSVSRNFLKTLVPCEDANIDIVAVHGLNPKDKEFHAEETWKSGDKLWLRDFLPEQLPRARILLFGYNSNVGFQSSAAGVREQAINLLNRLWLERQAGYKELKNGVEVRPLIFIAHSLGGIVVKEALVQAKLGEKYFSICAATYGIAFFGTPHRGSPFARFGAIIAKITRTILRNPSNTFMTALKQNELYASELFSNFQQLVKSYQFLSFYETRSFKNLGLNTLTASAGQVVDKTSATLNLPDSRETQIALDADHKNICKFASALDENYKQVSRNIVHMANCATKAFEEQSLETNGAILKTADPLPEAERSIYFVGRNEILHQLKDRSKSIGEAHSRVALFGLGGVGKSHIAIQFAYLLRESRPEVSVFWIHASSPDRIYEGFRKIAHECDIPGAEDEDEDVLSLVKTWLESTSQRWLLIIDNADDMSLFLPSNTTYQGKDSSIPFEPTLCISDYLPECSQGSILITTRNRAAAVAFNGGRPRDLIEVKPMTELESTDLIKSKLTNDSSHHSESEINELADLLDHLPLALVQAAAFMQQNMISVSEYLALLKDGEETQMDLLCEAFQTLGRDSQVPNAVATTMMLSINQIKGKQPRAIEILSLMAFLDRQEIPKEFVQKKQDRILDLTKALGVLKAFSLIAEGQTPGTYSLHRLVQLVVRKWLILEGQDREYAEKALEKVDALFPDAEFENWKICAAYLPHAQSVLEFTQNAEGQNLRNRIHLQAGIAYYMWSQGRYKEAEELDIQVLEAKKKEVGLEHMETVECMSYLASTYADQGRWAEAEELDRQVVELRKKLLGPEHPDTLTSISVLAKTYMHLGRLGEAETLAADVLEKTKNRLGSSHLDTLTDMNVLASIYIDQEQWGKAEELCLHVCRLRQEKLGIEHPDTLTTMYLLAIINAGTGRYGEAEKLALQVVKGREKQYGPTHHLTLDAKGRLASIYGNLGKWKEAEILTRQVLDGRMEQLGPSHPDTLTTKANLAILYSNQDLLDQAEELEVEVVEQEKHILEPDDPSRLVTVSNLAWTRKRKGQHAEAVELMEEVVRLRTKRLGSDHPDTKDAAMTLDDKMTRGNQREVARERNRKRQHEKGVGPKNTMSGSEYQRVREQQAAIMQEKQRRADERKAAEQAAALAAKMKKK</sequence>
<dbReference type="PANTHER" id="PTHR46082:SF10">
    <property type="entry name" value="NB-ARC DOMAIN-CONTAINING PROTEIN"/>
    <property type="match status" value="1"/>
</dbReference>
<protein>
    <submittedName>
        <fullName evidence="3">Kinesin</fullName>
    </submittedName>
</protein>
<evidence type="ECO:0000313" key="4">
    <source>
        <dbReference type="Proteomes" id="UP000053958"/>
    </source>
</evidence>
<dbReference type="RefSeq" id="XP_013332236.1">
    <property type="nucleotide sequence ID" value="XM_013476782.1"/>
</dbReference>
<proteinExistence type="predicted"/>
<feature type="compositionally biased region" description="Basic and acidic residues" evidence="1">
    <location>
        <begin position="1115"/>
        <end position="1126"/>
    </location>
</feature>
<dbReference type="OrthoDB" id="4223291at2759"/>
<feature type="compositionally biased region" description="Low complexity" evidence="1">
    <location>
        <begin position="1127"/>
        <end position="1139"/>
    </location>
</feature>
<reference evidence="3 4" key="1">
    <citation type="submission" date="2015-04" db="EMBL/GenBank/DDBJ databases">
        <authorList>
            <person name="Heijne W.H."/>
            <person name="Fedorova N.D."/>
            <person name="Nierman W.C."/>
            <person name="Vollebregt A.W."/>
            <person name="Zhao Z."/>
            <person name="Wu L."/>
            <person name="Kumar M."/>
            <person name="Stam H."/>
            <person name="van den Berg M.A."/>
            <person name="Pel H.J."/>
        </authorList>
    </citation>
    <scope>NUCLEOTIDE SEQUENCE [LARGE SCALE GENOMIC DNA]</scope>
    <source>
        <strain evidence="3 4">CBS 393.64</strain>
    </source>
</reference>
<keyword evidence="4" id="KW-1185">Reference proteome</keyword>
<dbReference type="InterPro" id="IPR053137">
    <property type="entry name" value="NLR-like"/>
</dbReference>
<feature type="compositionally biased region" description="Basic and acidic residues" evidence="1">
    <location>
        <begin position="1051"/>
        <end position="1080"/>
    </location>
</feature>
<comment type="caution">
    <text evidence="3">The sequence shown here is derived from an EMBL/GenBank/DDBJ whole genome shotgun (WGS) entry which is preliminary data.</text>
</comment>
<dbReference type="Proteomes" id="UP000053958">
    <property type="component" value="Unassembled WGS sequence"/>
</dbReference>
<dbReference type="SUPFAM" id="SSF48452">
    <property type="entry name" value="TPR-like"/>
    <property type="match status" value="2"/>
</dbReference>
<dbReference type="STRING" id="1408163.A0A0F4Z531"/>
<evidence type="ECO:0000256" key="1">
    <source>
        <dbReference type="SAM" id="MobiDB-lite"/>
    </source>
</evidence>
<dbReference type="Pfam" id="PF13424">
    <property type="entry name" value="TPR_12"/>
    <property type="match status" value="2"/>
</dbReference>
<feature type="region of interest" description="Disordered" evidence="1">
    <location>
        <begin position="1051"/>
        <end position="1139"/>
    </location>
</feature>
<organism evidence="3 4">
    <name type="scientific">Rasamsonia emersonii (strain ATCC 16479 / CBS 393.64 / IMI 116815)</name>
    <dbReference type="NCBI Taxonomy" id="1408163"/>
    <lineage>
        <taxon>Eukaryota</taxon>
        <taxon>Fungi</taxon>
        <taxon>Dikarya</taxon>
        <taxon>Ascomycota</taxon>
        <taxon>Pezizomycotina</taxon>
        <taxon>Eurotiomycetes</taxon>
        <taxon>Eurotiomycetidae</taxon>
        <taxon>Eurotiales</taxon>
        <taxon>Trichocomaceae</taxon>
        <taxon>Rasamsonia</taxon>
    </lineage>
</organism>
<accession>A0A0F4Z531</accession>
<dbReference type="InterPro" id="IPR029058">
    <property type="entry name" value="AB_hydrolase_fold"/>
</dbReference>
<name>A0A0F4Z531_RASE3</name>
<dbReference type="Pfam" id="PF13374">
    <property type="entry name" value="TPR_10"/>
    <property type="match status" value="4"/>
</dbReference>
<dbReference type="NCBIfam" id="NF040586">
    <property type="entry name" value="FxSxx_TPR"/>
    <property type="match status" value="1"/>
</dbReference>
<dbReference type="InterPro" id="IPR011990">
    <property type="entry name" value="TPR-like_helical_dom_sf"/>
</dbReference>